<feature type="compositionally biased region" description="Basic residues" evidence="1">
    <location>
        <begin position="61"/>
        <end position="70"/>
    </location>
</feature>
<evidence type="ECO:0000256" key="2">
    <source>
        <dbReference type="SAM" id="SignalP"/>
    </source>
</evidence>
<keyword evidence="2" id="KW-0732">Signal</keyword>
<feature type="region of interest" description="Disordered" evidence="1">
    <location>
        <begin position="58"/>
        <end position="134"/>
    </location>
</feature>
<evidence type="ECO:0000313" key="3">
    <source>
        <dbReference type="EMBL" id="KAF9475147.1"/>
    </source>
</evidence>
<feature type="signal peptide" evidence="2">
    <location>
        <begin position="1"/>
        <end position="25"/>
    </location>
</feature>
<reference evidence="3" key="1">
    <citation type="submission" date="2020-11" db="EMBL/GenBank/DDBJ databases">
        <authorList>
            <consortium name="DOE Joint Genome Institute"/>
            <person name="Ahrendt S."/>
            <person name="Riley R."/>
            <person name="Andreopoulos W."/>
            <person name="Labutti K."/>
            <person name="Pangilinan J."/>
            <person name="Ruiz-Duenas F.J."/>
            <person name="Barrasa J.M."/>
            <person name="Sanchez-Garcia M."/>
            <person name="Camarero S."/>
            <person name="Miyauchi S."/>
            <person name="Serrano A."/>
            <person name="Linde D."/>
            <person name="Babiker R."/>
            <person name="Drula E."/>
            <person name="Ayuso-Fernandez I."/>
            <person name="Pacheco R."/>
            <person name="Padilla G."/>
            <person name="Ferreira P."/>
            <person name="Barriuso J."/>
            <person name="Kellner H."/>
            <person name="Castanera R."/>
            <person name="Alfaro M."/>
            <person name="Ramirez L."/>
            <person name="Pisabarro A.G."/>
            <person name="Kuo A."/>
            <person name="Tritt A."/>
            <person name="Lipzen A."/>
            <person name="He G."/>
            <person name="Yan M."/>
            <person name="Ng V."/>
            <person name="Cullen D."/>
            <person name="Martin F."/>
            <person name="Rosso M.-N."/>
            <person name="Henrissat B."/>
            <person name="Hibbett D."/>
            <person name="Martinez A.T."/>
            <person name="Grigoriev I.V."/>
        </authorList>
    </citation>
    <scope>NUCLEOTIDE SEQUENCE</scope>
    <source>
        <strain evidence="3">CIRM-BRFM 674</strain>
    </source>
</reference>
<keyword evidence="4" id="KW-1185">Reference proteome</keyword>
<evidence type="ECO:0000313" key="4">
    <source>
        <dbReference type="Proteomes" id="UP000807469"/>
    </source>
</evidence>
<gene>
    <name evidence="3" type="ORF">BDN70DRAFT_271628</name>
</gene>
<feature type="chain" id="PRO_5040476752" evidence="2">
    <location>
        <begin position="26"/>
        <end position="168"/>
    </location>
</feature>
<accession>A0A9P6CQJ9</accession>
<name>A0A9P6CQJ9_9AGAR</name>
<dbReference type="EMBL" id="MU155345">
    <property type="protein sequence ID" value="KAF9475147.1"/>
    <property type="molecule type" value="Genomic_DNA"/>
</dbReference>
<feature type="compositionally biased region" description="Low complexity" evidence="1">
    <location>
        <begin position="79"/>
        <end position="112"/>
    </location>
</feature>
<sequence length="168" mass="17580">MFPQLNSLTALLPLLAVLLATDSHAAHNGHGSLARRHQLHNRLSYREIAPVVVSSLEKRAGKPSRQRRSCLAKPSSSLVASTQSATKTTVKATSTKAASSTKGASSGNNAAVGGSGKPANWPSQTQAGAAPAATRTSAADPFLMALSKSYNNRNNPLYTQTHVGQMTY</sequence>
<dbReference type="AlphaFoldDB" id="A0A9P6CQJ9"/>
<proteinExistence type="predicted"/>
<evidence type="ECO:0000256" key="1">
    <source>
        <dbReference type="SAM" id="MobiDB-lite"/>
    </source>
</evidence>
<feature type="compositionally biased region" description="Low complexity" evidence="1">
    <location>
        <begin position="122"/>
        <end position="134"/>
    </location>
</feature>
<dbReference type="OrthoDB" id="406505at2759"/>
<organism evidence="3 4">
    <name type="scientific">Pholiota conissans</name>
    <dbReference type="NCBI Taxonomy" id="109636"/>
    <lineage>
        <taxon>Eukaryota</taxon>
        <taxon>Fungi</taxon>
        <taxon>Dikarya</taxon>
        <taxon>Basidiomycota</taxon>
        <taxon>Agaricomycotina</taxon>
        <taxon>Agaricomycetes</taxon>
        <taxon>Agaricomycetidae</taxon>
        <taxon>Agaricales</taxon>
        <taxon>Agaricineae</taxon>
        <taxon>Strophariaceae</taxon>
        <taxon>Pholiota</taxon>
    </lineage>
</organism>
<protein>
    <submittedName>
        <fullName evidence="3">Uncharacterized protein</fullName>
    </submittedName>
</protein>
<dbReference type="Proteomes" id="UP000807469">
    <property type="component" value="Unassembled WGS sequence"/>
</dbReference>
<comment type="caution">
    <text evidence="3">The sequence shown here is derived from an EMBL/GenBank/DDBJ whole genome shotgun (WGS) entry which is preliminary data.</text>
</comment>